<dbReference type="SUPFAM" id="SSF56712">
    <property type="entry name" value="Prokaryotic type I DNA topoisomerase"/>
    <property type="match status" value="1"/>
</dbReference>
<dbReference type="PANTHER" id="PTHR11390">
    <property type="entry name" value="PROKARYOTIC DNA TOPOISOMERASE"/>
    <property type="match status" value="1"/>
</dbReference>
<reference evidence="3" key="1">
    <citation type="submission" date="2021-02" db="EMBL/GenBank/DDBJ databases">
        <authorList>
            <person name="Dougan E. K."/>
            <person name="Rhodes N."/>
            <person name="Thang M."/>
            <person name="Chan C."/>
        </authorList>
    </citation>
    <scope>NUCLEOTIDE SEQUENCE</scope>
</reference>
<dbReference type="AlphaFoldDB" id="A0A813JGX5"/>
<proteinExistence type="inferred from homology"/>
<organism evidence="3 4">
    <name type="scientific">Polarella glacialis</name>
    <name type="common">Dinoflagellate</name>
    <dbReference type="NCBI Taxonomy" id="89957"/>
    <lineage>
        <taxon>Eukaryota</taxon>
        <taxon>Sar</taxon>
        <taxon>Alveolata</taxon>
        <taxon>Dinophyceae</taxon>
        <taxon>Suessiales</taxon>
        <taxon>Suessiaceae</taxon>
        <taxon>Polarella</taxon>
    </lineage>
</organism>
<accession>A0A813JGX5</accession>
<evidence type="ECO:0000313" key="4">
    <source>
        <dbReference type="Proteomes" id="UP000626109"/>
    </source>
</evidence>
<comment type="similarity">
    <text evidence="1">Belongs to the type IA topoisomerase family.</text>
</comment>
<evidence type="ECO:0000313" key="3">
    <source>
        <dbReference type="EMBL" id="CAE8677976.1"/>
    </source>
</evidence>
<dbReference type="GO" id="GO:0003917">
    <property type="term" value="F:DNA topoisomerase type I (single strand cut, ATP-independent) activity"/>
    <property type="evidence" value="ECO:0007669"/>
    <property type="project" value="UniProtKB-EC"/>
</dbReference>
<dbReference type="GO" id="GO:0005634">
    <property type="term" value="C:nucleus"/>
    <property type="evidence" value="ECO:0007669"/>
    <property type="project" value="TreeGrafter"/>
</dbReference>
<dbReference type="GO" id="GO:0003677">
    <property type="term" value="F:DNA binding"/>
    <property type="evidence" value="ECO:0007669"/>
    <property type="project" value="UniProtKB-KW"/>
</dbReference>
<dbReference type="EMBL" id="CAJNNW010025643">
    <property type="protein sequence ID" value="CAE8677976.1"/>
    <property type="molecule type" value="Genomic_DNA"/>
</dbReference>
<comment type="function">
    <text evidence="1">Introduces a single-strand break via transesterification at a target site in duplex DNA. Releases the supercoiling and torsional tension of DNA introduced during the DNA replication and transcription by transiently cleaving and rejoining one strand of the DNA duplex. The scissile phosphodiester is attacked by the catalytic tyrosine of the enzyme, resulting in the formation of a DNA-(5'-phosphotyrosyl)-enzyme intermediate and the expulsion of a 3'-OH DNA strand.</text>
</comment>
<dbReference type="GO" id="GO:0006310">
    <property type="term" value="P:DNA recombination"/>
    <property type="evidence" value="ECO:0007669"/>
    <property type="project" value="TreeGrafter"/>
</dbReference>
<dbReference type="GO" id="GO:0006281">
    <property type="term" value="P:DNA repair"/>
    <property type="evidence" value="ECO:0007669"/>
    <property type="project" value="TreeGrafter"/>
</dbReference>
<dbReference type="InterPro" id="IPR000380">
    <property type="entry name" value="Topo_IA"/>
</dbReference>
<gene>
    <name evidence="3" type="ORF">PGLA2088_LOCUS20552</name>
</gene>
<dbReference type="Proteomes" id="UP000626109">
    <property type="component" value="Unassembled WGS sequence"/>
</dbReference>
<evidence type="ECO:0000256" key="2">
    <source>
        <dbReference type="SAM" id="MobiDB-lite"/>
    </source>
</evidence>
<feature type="non-terminal residue" evidence="3">
    <location>
        <position position="151"/>
    </location>
</feature>
<dbReference type="PANTHER" id="PTHR11390:SF20">
    <property type="entry name" value="DNA TOPOISOMERASE 3-BETA-1"/>
    <property type="match status" value="1"/>
</dbReference>
<name>A0A813JGX5_POLGL</name>
<dbReference type="Gene3D" id="1.10.460.10">
    <property type="entry name" value="Topoisomerase I, domain 2"/>
    <property type="match status" value="1"/>
</dbReference>
<keyword evidence="1" id="KW-0799">Topoisomerase</keyword>
<dbReference type="EC" id="5.6.2.1" evidence="1"/>
<comment type="catalytic activity">
    <reaction evidence="1">
        <text>ATP-independent breakage of single-stranded DNA, followed by passage and rejoining.</text>
        <dbReference type="EC" id="5.6.2.1"/>
    </reaction>
</comment>
<comment type="caution">
    <text evidence="3">The sequence shown here is derived from an EMBL/GenBank/DDBJ whole genome shotgun (WGS) entry which is preliminary data.</text>
</comment>
<dbReference type="GO" id="GO:0006265">
    <property type="term" value="P:DNA topological change"/>
    <property type="evidence" value="ECO:0007669"/>
    <property type="project" value="InterPro"/>
</dbReference>
<protein>
    <recommendedName>
        <fullName evidence="1">DNA topoisomerase</fullName>
        <ecNumber evidence="1">5.6.2.1</ecNumber>
    </recommendedName>
</protein>
<keyword evidence="1" id="KW-0238">DNA-binding</keyword>
<dbReference type="InterPro" id="IPR013824">
    <property type="entry name" value="Topo_IA_cen_sub1"/>
</dbReference>
<evidence type="ECO:0000256" key="1">
    <source>
        <dbReference type="RuleBase" id="RU362092"/>
    </source>
</evidence>
<keyword evidence="1" id="KW-0413">Isomerase</keyword>
<feature type="region of interest" description="Disordered" evidence="2">
    <location>
        <begin position="130"/>
        <end position="151"/>
    </location>
</feature>
<sequence length="151" mass="16742">EQQIYNMRRKNPSAQIQQPTSRHVVPTGLGLALIGSYDLIDRELCEPEVRAFMERQVAQIADGSSSLADVLENNLSLFHKKFVSFRDQMGLLEPIFRPQPGGGAFWRRLGGPIETTVPTAGRSRARELVEDMDGKQRHGQAPEVPSCTGLA</sequence>
<dbReference type="InterPro" id="IPR023405">
    <property type="entry name" value="Topo_IA_core_domain"/>
</dbReference>